<dbReference type="SUPFAM" id="SSF51735">
    <property type="entry name" value="NAD(P)-binding Rossmann-fold domains"/>
    <property type="match status" value="1"/>
</dbReference>
<dbReference type="RefSeq" id="WP_142892562.1">
    <property type="nucleotide sequence ID" value="NZ_ML660161.1"/>
</dbReference>
<dbReference type="FunFam" id="3.40.50.720:FF:000173">
    <property type="entry name" value="3-oxoacyl-[acyl-carrier protein] reductase"/>
    <property type="match status" value="1"/>
</dbReference>
<dbReference type="Proteomes" id="UP000315439">
    <property type="component" value="Unassembled WGS sequence"/>
</dbReference>
<comment type="caution">
    <text evidence="4">The sequence shown here is derived from an EMBL/GenBank/DDBJ whole genome shotgun (WGS) entry which is preliminary data.</text>
</comment>
<evidence type="ECO:0000256" key="2">
    <source>
        <dbReference type="ARBA" id="ARBA00023002"/>
    </source>
</evidence>
<dbReference type="InterPro" id="IPR057326">
    <property type="entry name" value="KR_dom"/>
</dbReference>
<evidence type="ECO:0000313" key="5">
    <source>
        <dbReference type="Proteomes" id="UP000315439"/>
    </source>
</evidence>
<dbReference type="GO" id="GO:0016616">
    <property type="term" value="F:oxidoreductase activity, acting on the CH-OH group of donors, NAD or NADP as acceptor"/>
    <property type="evidence" value="ECO:0007669"/>
    <property type="project" value="TreeGrafter"/>
</dbReference>
<dbReference type="Gene3D" id="3.40.50.720">
    <property type="entry name" value="NAD(P)-binding Rossmann-like Domain"/>
    <property type="match status" value="1"/>
</dbReference>
<name>A0A545UHY3_9GAMM</name>
<dbReference type="SMART" id="SM00822">
    <property type="entry name" value="PKS_KR"/>
    <property type="match status" value="1"/>
</dbReference>
<dbReference type="PRINTS" id="PR00081">
    <property type="entry name" value="GDHRDH"/>
</dbReference>
<sequence>MELNNKVIAITGAARGLGLAMAKNLARQQAKLALIDTNIEALKLVQDSCLELGAQSVECFKANVSKESQVEQLFESIVNHFGCLNGLINNAGILRDGLLVKAKDGHVSEKLSLSDWQAVIDVNLTGVFLCGREAAAKMIETQSEGVIVNISSICRSGNFGQTNYSAAKAGVAAMTVTWAKELAKHNIRACAIAPGFIATEMTASMPAKAIQQAESAIPLKRMGKSKEIAETVAFIFQNDYLTGRVLEIDGGARL</sequence>
<dbReference type="InterPro" id="IPR020904">
    <property type="entry name" value="Sc_DH/Rdtase_CS"/>
</dbReference>
<feature type="domain" description="Ketoreductase" evidence="3">
    <location>
        <begin position="6"/>
        <end position="195"/>
    </location>
</feature>
<dbReference type="AlphaFoldDB" id="A0A545UHY3"/>
<dbReference type="PROSITE" id="PS00061">
    <property type="entry name" value="ADH_SHORT"/>
    <property type="match status" value="1"/>
</dbReference>
<dbReference type="InterPro" id="IPR002347">
    <property type="entry name" value="SDR_fam"/>
</dbReference>
<accession>A0A545UHY3</accession>
<dbReference type="InterPro" id="IPR036291">
    <property type="entry name" value="NAD(P)-bd_dom_sf"/>
</dbReference>
<dbReference type="NCBIfam" id="NF006072">
    <property type="entry name" value="PRK08217.1"/>
    <property type="match status" value="1"/>
</dbReference>
<dbReference type="OrthoDB" id="9804774at2"/>
<evidence type="ECO:0000259" key="3">
    <source>
        <dbReference type="SMART" id="SM00822"/>
    </source>
</evidence>
<keyword evidence="5" id="KW-1185">Reference proteome</keyword>
<dbReference type="EMBL" id="VIKS01000003">
    <property type="protein sequence ID" value="TQV89077.1"/>
    <property type="molecule type" value="Genomic_DNA"/>
</dbReference>
<dbReference type="PRINTS" id="PR00080">
    <property type="entry name" value="SDRFAMILY"/>
</dbReference>
<organism evidence="4 5">
    <name type="scientific">Aliikangiella coralliicola</name>
    <dbReference type="NCBI Taxonomy" id="2592383"/>
    <lineage>
        <taxon>Bacteria</taxon>
        <taxon>Pseudomonadati</taxon>
        <taxon>Pseudomonadota</taxon>
        <taxon>Gammaproteobacteria</taxon>
        <taxon>Oceanospirillales</taxon>
        <taxon>Pleioneaceae</taxon>
        <taxon>Aliikangiella</taxon>
    </lineage>
</organism>
<reference evidence="4 5" key="1">
    <citation type="submission" date="2019-07" db="EMBL/GenBank/DDBJ databases">
        <title>Draft genome for Aliikangiella sp. M105.</title>
        <authorList>
            <person name="Wang G."/>
        </authorList>
    </citation>
    <scope>NUCLEOTIDE SEQUENCE [LARGE SCALE GENOMIC DNA]</scope>
    <source>
        <strain evidence="4 5">M105</strain>
    </source>
</reference>
<protein>
    <submittedName>
        <fullName evidence="4">SDR family oxidoreductase</fullName>
    </submittedName>
</protein>
<evidence type="ECO:0000256" key="1">
    <source>
        <dbReference type="ARBA" id="ARBA00006484"/>
    </source>
</evidence>
<gene>
    <name evidence="4" type="ORF">FLL46_05990</name>
</gene>
<dbReference type="PANTHER" id="PTHR42760:SF135">
    <property type="entry name" value="BLL7886 PROTEIN"/>
    <property type="match status" value="1"/>
</dbReference>
<dbReference type="GO" id="GO:0030497">
    <property type="term" value="P:fatty acid elongation"/>
    <property type="evidence" value="ECO:0007669"/>
    <property type="project" value="TreeGrafter"/>
</dbReference>
<proteinExistence type="inferred from homology"/>
<comment type="similarity">
    <text evidence="1">Belongs to the short-chain dehydrogenases/reductases (SDR) family.</text>
</comment>
<dbReference type="PANTHER" id="PTHR42760">
    <property type="entry name" value="SHORT-CHAIN DEHYDROGENASES/REDUCTASES FAMILY MEMBER"/>
    <property type="match status" value="1"/>
</dbReference>
<keyword evidence="2" id="KW-0560">Oxidoreductase</keyword>
<dbReference type="Pfam" id="PF13561">
    <property type="entry name" value="adh_short_C2"/>
    <property type="match status" value="1"/>
</dbReference>
<evidence type="ECO:0000313" key="4">
    <source>
        <dbReference type="EMBL" id="TQV89077.1"/>
    </source>
</evidence>